<name>A0ABR1LJ21_9PEZI</name>
<dbReference type="RefSeq" id="XP_066653904.1">
    <property type="nucleotide sequence ID" value="XM_066803181.1"/>
</dbReference>
<comment type="caution">
    <text evidence="3">The sequence shown here is derived from an EMBL/GenBank/DDBJ whole genome shotgun (WGS) entry which is preliminary data.</text>
</comment>
<evidence type="ECO:0000313" key="3">
    <source>
        <dbReference type="EMBL" id="KAK7535179.1"/>
    </source>
</evidence>
<accession>A0ABR1LJ21</accession>
<evidence type="ECO:0000256" key="2">
    <source>
        <dbReference type="SAM" id="Phobius"/>
    </source>
</evidence>
<feature type="transmembrane region" description="Helical" evidence="2">
    <location>
        <begin position="36"/>
        <end position="59"/>
    </location>
</feature>
<evidence type="ECO:0000256" key="1">
    <source>
        <dbReference type="SAM" id="MobiDB-lite"/>
    </source>
</evidence>
<feature type="transmembrane region" description="Helical" evidence="2">
    <location>
        <begin position="71"/>
        <end position="98"/>
    </location>
</feature>
<feature type="transmembrane region" description="Helical" evidence="2">
    <location>
        <begin position="249"/>
        <end position="270"/>
    </location>
</feature>
<gene>
    <name evidence="3" type="ORF">J3D65DRAFT_669285</name>
</gene>
<reference evidence="3 4" key="1">
    <citation type="submission" date="2024-04" db="EMBL/GenBank/DDBJ databases">
        <title>Phyllosticta paracitricarpa is synonymous to the EU quarantine fungus P. citricarpa based on phylogenomic analyses.</title>
        <authorList>
            <consortium name="Lawrence Berkeley National Laboratory"/>
            <person name="Van ingen-buijs V.A."/>
            <person name="Van westerhoven A.C."/>
            <person name="Haridas S."/>
            <person name="Skiadas P."/>
            <person name="Martin F."/>
            <person name="Groenewald J.Z."/>
            <person name="Crous P.W."/>
            <person name="Seidl M.F."/>
        </authorList>
    </citation>
    <scope>NUCLEOTIDE SEQUENCE [LARGE SCALE GENOMIC DNA]</scope>
    <source>
        <strain evidence="3 4">CPC 17464</strain>
    </source>
</reference>
<evidence type="ECO:0008006" key="5">
    <source>
        <dbReference type="Google" id="ProtNLM"/>
    </source>
</evidence>
<sequence length="580" mass="67433">MADNDPKSSAPKSQPVKALGFEDSVMPYPGQLDQKAYIWIAVAASYNTAIIVLLLVLTLQRHTFAVRLRGYWLTVAAVCSLHVYLTLIFLVYAIRWWYNCTAEYWVMATVFPAGIGLWQMSNARLVYIYETQVALLKRPSYAQRRKHPFFLREPVRFVRRWRTLDFQTQSTFLFVAGLTATVVISGIVFFGSRNFHASYGLFGKWRGPIKCFRGHGEWVPTILWQFFWCWFYGPYLLYRIRNVHDAHLWAWQTRVILFFGLPGTPVWLLFLYSDNPTIAEINRWFPRAGWFIPFLVAVQFSALCIPIFDSFHERPRFFNILGSSNSSFKSPMGFSTKTSRTQSPCPNRLSDKELFSSAAMDEALETNPRPLLDYAANRNFTAADVHFLLYVRKWKKQWSGADGQPRMLNGRQARERFEDAALIFFTFVNPTTSRATINLPDRCFKRIAKAFETLQYEADDGGDNFFTDDQMVTPWDHQSEESCRQHEIQPEDRKRLQGLLSSEDDFAESMIPADFSLTVFDEVYRCVRDDCFHNTWCSFIRSADFDESWRSLSTLNTLRETEENQPVTPQLSYSPKHASF</sequence>
<dbReference type="Proteomes" id="UP001360953">
    <property type="component" value="Unassembled WGS sequence"/>
</dbReference>
<feature type="compositionally biased region" description="Polar residues" evidence="1">
    <location>
        <begin position="560"/>
        <end position="573"/>
    </location>
</feature>
<dbReference type="EMBL" id="JBBPEH010000008">
    <property type="protein sequence ID" value="KAK7535179.1"/>
    <property type="molecule type" value="Genomic_DNA"/>
</dbReference>
<keyword evidence="2" id="KW-0472">Membrane</keyword>
<feature type="region of interest" description="Disordered" evidence="1">
    <location>
        <begin position="560"/>
        <end position="580"/>
    </location>
</feature>
<keyword evidence="2" id="KW-0812">Transmembrane</keyword>
<keyword evidence="4" id="KW-1185">Reference proteome</keyword>
<proteinExistence type="predicted"/>
<protein>
    <recommendedName>
        <fullName evidence="5">Integral membrane protein</fullName>
    </recommendedName>
</protein>
<feature type="transmembrane region" description="Helical" evidence="2">
    <location>
        <begin position="290"/>
        <end position="308"/>
    </location>
</feature>
<feature type="transmembrane region" description="Helical" evidence="2">
    <location>
        <begin position="172"/>
        <end position="192"/>
    </location>
</feature>
<keyword evidence="2" id="KW-1133">Transmembrane helix</keyword>
<organism evidence="3 4">
    <name type="scientific">Phyllosticta citribraziliensis</name>
    <dbReference type="NCBI Taxonomy" id="989973"/>
    <lineage>
        <taxon>Eukaryota</taxon>
        <taxon>Fungi</taxon>
        <taxon>Dikarya</taxon>
        <taxon>Ascomycota</taxon>
        <taxon>Pezizomycotina</taxon>
        <taxon>Dothideomycetes</taxon>
        <taxon>Dothideomycetes incertae sedis</taxon>
        <taxon>Botryosphaeriales</taxon>
        <taxon>Phyllostictaceae</taxon>
        <taxon>Phyllosticta</taxon>
    </lineage>
</organism>
<feature type="transmembrane region" description="Helical" evidence="2">
    <location>
        <begin position="104"/>
        <end position="129"/>
    </location>
</feature>
<evidence type="ECO:0000313" key="4">
    <source>
        <dbReference type="Proteomes" id="UP001360953"/>
    </source>
</evidence>
<dbReference type="GeneID" id="92036087"/>